<feature type="transmembrane region" description="Helical" evidence="7">
    <location>
        <begin position="132"/>
        <end position="153"/>
    </location>
</feature>
<dbReference type="GO" id="GO:0005886">
    <property type="term" value="C:plasma membrane"/>
    <property type="evidence" value="ECO:0007669"/>
    <property type="project" value="UniProtKB-SubCell"/>
</dbReference>
<feature type="domain" description="ABC transmembrane type-1" evidence="9">
    <location>
        <begin position="20"/>
        <end position="301"/>
    </location>
</feature>
<evidence type="ECO:0000259" key="9">
    <source>
        <dbReference type="PROSITE" id="PS50929"/>
    </source>
</evidence>
<dbReference type="InterPro" id="IPR017871">
    <property type="entry name" value="ABC_transporter-like_CS"/>
</dbReference>
<keyword evidence="4" id="KW-0067">ATP-binding</keyword>
<dbReference type="PROSITE" id="PS50929">
    <property type="entry name" value="ABC_TM1F"/>
    <property type="match status" value="1"/>
</dbReference>
<dbReference type="GO" id="GO:0005524">
    <property type="term" value="F:ATP binding"/>
    <property type="evidence" value="ECO:0007669"/>
    <property type="project" value="UniProtKB-KW"/>
</dbReference>
<keyword evidence="6 7" id="KW-0472">Membrane</keyword>
<proteinExistence type="predicted"/>
<feature type="domain" description="ABC transporter" evidence="8">
    <location>
        <begin position="339"/>
        <end position="563"/>
    </location>
</feature>
<dbReference type="InterPro" id="IPR027417">
    <property type="entry name" value="P-loop_NTPase"/>
</dbReference>
<dbReference type="SMART" id="SM00382">
    <property type="entry name" value="AAA"/>
    <property type="match status" value="1"/>
</dbReference>
<dbReference type="PROSITE" id="PS00211">
    <property type="entry name" value="ABC_TRANSPORTER_1"/>
    <property type="match status" value="1"/>
</dbReference>
<evidence type="ECO:0000256" key="7">
    <source>
        <dbReference type="SAM" id="Phobius"/>
    </source>
</evidence>
<name>A0AB39BDK9_9MICO</name>
<evidence type="ECO:0000256" key="5">
    <source>
        <dbReference type="ARBA" id="ARBA00022989"/>
    </source>
</evidence>
<dbReference type="RefSeq" id="WP_368496692.1">
    <property type="nucleotide sequence ID" value="NZ_CP162511.1"/>
</dbReference>
<dbReference type="NCBIfam" id="TIGR02868">
    <property type="entry name" value="CydC"/>
    <property type="match status" value="1"/>
</dbReference>
<dbReference type="InterPro" id="IPR039421">
    <property type="entry name" value="Type_1_exporter"/>
</dbReference>
<dbReference type="PANTHER" id="PTHR24221:SF590">
    <property type="entry name" value="COMPONENT LINKED WITH THE ASSEMBLY OF CYTOCHROME' TRANSPORT TRANSMEMBRANE ATP-BINDING PROTEIN ABC TRANSPORTER CYDD-RELATED"/>
    <property type="match status" value="1"/>
</dbReference>
<dbReference type="Gene3D" id="3.40.50.300">
    <property type="entry name" value="P-loop containing nucleotide triphosphate hydrolases"/>
    <property type="match status" value="1"/>
</dbReference>
<evidence type="ECO:0000256" key="3">
    <source>
        <dbReference type="ARBA" id="ARBA00022741"/>
    </source>
</evidence>
<dbReference type="GO" id="GO:0140359">
    <property type="term" value="F:ABC-type transporter activity"/>
    <property type="evidence" value="ECO:0007669"/>
    <property type="project" value="InterPro"/>
</dbReference>
<dbReference type="InterPro" id="IPR003439">
    <property type="entry name" value="ABC_transporter-like_ATP-bd"/>
</dbReference>
<feature type="transmembrane region" description="Helical" evidence="7">
    <location>
        <begin position="274"/>
        <end position="299"/>
    </location>
</feature>
<evidence type="ECO:0000259" key="8">
    <source>
        <dbReference type="PROSITE" id="PS50893"/>
    </source>
</evidence>
<keyword evidence="2 7" id="KW-0812">Transmembrane</keyword>
<dbReference type="AlphaFoldDB" id="A0AB39BDK9"/>
<feature type="transmembrane region" description="Helical" evidence="7">
    <location>
        <begin position="48"/>
        <end position="71"/>
    </location>
</feature>
<dbReference type="GO" id="GO:0034775">
    <property type="term" value="P:glutathione transmembrane transport"/>
    <property type="evidence" value="ECO:0007669"/>
    <property type="project" value="InterPro"/>
</dbReference>
<keyword evidence="3" id="KW-0547">Nucleotide-binding</keyword>
<organism evidence="10">
    <name type="scientific">Herbiconiux sp. A18JL235</name>
    <dbReference type="NCBI Taxonomy" id="3152363"/>
    <lineage>
        <taxon>Bacteria</taxon>
        <taxon>Bacillati</taxon>
        <taxon>Actinomycetota</taxon>
        <taxon>Actinomycetes</taxon>
        <taxon>Micrococcales</taxon>
        <taxon>Microbacteriaceae</taxon>
        <taxon>Herbiconiux</taxon>
    </lineage>
</organism>
<evidence type="ECO:0000256" key="6">
    <source>
        <dbReference type="ARBA" id="ARBA00023136"/>
    </source>
</evidence>
<keyword evidence="5 7" id="KW-1133">Transmembrane helix</keyword>
<sequence length="566" mass="59063">MRRAEVLRLAQPKLVRFLPGVAFGLLSALCAVGLLATAAWLITRAAEMPPILFLSMAMVGVRAFALGRAAFRYVERLFSHDAAFATLPELRVGVYERLVPVSPDGLGGTRRGDLLARLVGDVDEQQNLPLRVVQPLVVSGLTAVASVVVMSIVLPAAGFVLGVALVAVFVLGTVVNALVSGRAERAIAGLRGSYQAELADHLTHLDVLTAYGAVAAGRERLADADRDLTRAVLRRSAGVGATSALVVLVAGLVTVLTLVVGVPTLGTGGFGGPALAVVALLPLAVFEVVAMVPLAAGAWRQVSASADRIASVVPDEVPEGIPVDGPRATRRAPSGPVRLSLRGVTARWPGGGDAAAEAPGGAAAGRPLALAPVSFEVEPGDRILVRGGSGAGKTTLAHVLVRFLDHGGDYLLDGVDVAEYPADEVRRVVGLCEQRPYLFDDDIRQNLLFAKDTATDGELEAVLDRVGLGDWMRARGGLRARVGDRGALVSGGQAQRLALARALLAEFPVLVLDEPTANVDPDRADALVRDLLQAAGRGDRAVVLISHTPVDDELVTKTVRLEAPRD</sequence>
<dbReference type="Gene3D" id="1.20.1560.10">
    <property type="entry name" value="ABC transporter type 1, transmembrane domain"/>
    <property type="match status" value="1"/>
</dbReference>
<dbReference type="InterPro" id="IPR003593">
    <property type="entry name" value="AAA+_ATPase"/>
</dbReference>
<feature type="transmembrane region" description="Helical" evidence="7">
    <location>
        <begin position="21"/>
        <end position="42"/>
    </location>
</feature>
<dbReference type="InterPro" id="IPR014223">
    <property type="entry name" value="ABC_CydC/D"/>
</dbReference>
<evidence type="ECO:0000313" key="10">
    <source>
        <dbReference type="EMBL" id="XDI04287.1"/>
    </source>
</evidence>
<dbReference type="PANTHER" id="PTHR24221">
    <property type="entry name" value="ATP-BINDING CASSETTE SUB-FAMILY B"/>
    <property type="match status" value="1"/>
</dbReference>
<dbReference type="EMBL" id="CP162511">
    <property type="protein sequence ID" value="XDI04287.1"/>
    <property type="molecule type" value="Genomic_DNA"/>
</dbReference>
<dbReference type="GO" id="GO:0045454">
    <property type="term" value="P:cell redox homeostasis"/>
    <property type="evidence" value="ECO:0007669"/>
    <property type="project" value="InterPro"/>
</dbReference>
<dbReference type="InterPro" id="IPR036640">
    <property type="entry name" value="ABC1_TM_sf"/>
</dbReference>
<dbReference type="Pfam" id="PF00005">
    <property type="entry name" value="ABC_tran"/>
    <property type="match status" value="1"/>
</dbReference>
<dbReference type="PROSITE" id="PS50893">
    <property type="entry name" value="ABC_TRANSPORTER_2"/>
    <property type="match status" value="1"/>
</dbReference>
<evidence type="ECO:0000256" key="2">
    <source>
        <dbReference type="ARBA" id="ARBA00022692"/>
    </source>
</evidence>
<dbReference type="SUPFAM" id="SSF52540">
    <property type="entry name" value="P-loop containing nucleoside triphosphate hydrolases"/>
    <property type="match status" value="1"/>
</dbReference>
<feature type="transmembrane region" description="Helical" evidence="7">
    <location>
        <begin position="239"/>
        <end position="262"/>
    </location>
</feature>
<dbReference type="SUPFAM" id="SSF90123">
    <property type="entry name" value="ABC transporter transmembrane region"/>
    <property type="match status" value="1"/>
</dbReference>
<reference evidence="10" key="1">
    <citation type="submission" date="2024-05" db="EMBL/GenBank/DDBJ databases">
        <title>Herbiconiux sp. A18JL235.</title>
        <authorList>
            <person name="Zhang G."/>
        </authorList>
    </citation>
    <scope>NUCLEOTIDE SEQUENCE</scope>
    <source>
        <strain evidence="10">A18JL235</strain>
    </source>
</reference>
<comment type="subcellular location">
    <subcellularLocation>
        <location evidence="1">Cell membrane</location>
        <topology evidence="1">Multi-pass membrane protein</topology>
    </subcellularLocation>
</comment>
<feature type="transmembrane region" description="Helical" evidence="7">
    <location>
        <begin position="159"/>
        <end position="179"/>
    </location>
</feature>
<evidence type="ECO:0000256" key="4">
    <source>
        <dbReference type="ARBA" id="ARBA00022840"/>
    </source>
</evidence>
<gene>
    <name evidence="10" type="primary">cydC</name>
    <name evidence="10" type="ORF">ABFY20_13165</name>
</gene>
<accession>A0AB39BDK9</accession>
<dbReference type="InterPro" id="IPR011527">
    <property type="entry name" value="ABC1_TM_dom"/>
</dbReference>
<dbReference type="GO" id="GO:0016887">
    <property type="term" value="F:ATP hydrolysis activity"/>
    <property type="evidence" value="ECO:0007669"/>
    <property type="project" value="InterPro"/>
</dbReference>
<protein>
    <submittedName>
        <fullName evidence="10">Thiol reductant ABC exporter subunit CydC</fullName>
    </submittedName>
</protein>
<evidence type="ECO:0000256" key="1">
    <source>
        <dbReference type="ARBA" id="ARBA00004651"/>
    </source>
</evidence>